<dbReference type="SMART" id="SM00054">
    <property type="entry name" value="EFh"/>
    <property type="match status" value="3"/>
</dbReference>
<evidence type="ECO:0000256" key="2">
    <source>
        <dbReference type="ARBA" id="ARBA00022837"/>
    </source>
</evidence>
<comment type="caution">
    <text evidence="5">The sequence shown here is derived from an EMBL/GenBank/DDBJ whole genome shotgun (WGS) entry which is preliminary data.</text>
</comment>
<dbReference type="EMBL" id="JBBJCI010000164">
    <property type="protein sequence ID" value="KAK7241694.1"/>
    <property type="molecule type" value="Genomic_DNA"/>
</dbReference>
<dbReference type="Pfam" id="PF13499">
    <property type="entry name" value="EF-hand_7"/>
    <property type="match status" value="2"/>
</dbReference>
<organism evidence="5 6">
    <name type="scientific">Aureococcus anophagefferens</name>
    <name type="common">Harmful bloom alga</name>
    <dbReference type="NCBI Taxonomy" id="44056"/>
    <lineage>
        <taxon>Eukaryota</taxon>
        <taxon>Sar</taxon>
        <taxon>Stramenopiles</taxon>
        <taxon>Ochrophyta</taxon>
        <taxon>Pelagophyceae</taxon>
        <taxon>Pelagomonadales</taxon>
        <taxon>Pelagomonadaceae</taxon>
        <taxon>Aureococcus</taxon>
    </lineage>
</organism>
<reference evidence="5 6" key="1">
    <citation type="submission" date="2024-03" db="EMBL/GenBank/DDBJ databases">
        <title>Aureococcus anophagefferens CCMP1851 and Kratosvirus quantuckense: Draft genome of a second virus-susceptible host strain in the model system.</title>
        <authorList>
            <person name="Chase E."/>
            <person name="Truchon A.R."/>
            <person name="Schepens W."/>
            <person name="Wilhelm S.W."/>
        </authorList>
    </citation>
    <scope>NUCLEOTIDE SEQUENCE [LARGE SCALE GENOMIC DNA]</scope>
    <source>
        <strain evidence="5 6">CCMP1851</strain>
    </source>
</reference>
<evidence type="ECO:0000259" key="4">
    <source>
        <dbReference type="PROSITE" id="PS50222"/>
    </source>
</evidence>
<dbReference type="CDD" id="cd00051">
    <property type="entry name" value="EFh"/>
    <property type="match status" value="1"/>
</dbReference>
<gene>
    <name evidence="5" type="ORF">SO694_00070192</name>
</gene>
<feature type="domain" description="EF-hand" evidence="4">
    <location>
        <begin position="108"/>
        <end position="143"/>
    </location>
</feature>
<proteinExistence type="predicted"/>
<dbReference type="InterPro" id="IPR011992">
    <property type="entry name" value="EF-hand-dom_pair"/>
</dbReference>
<feature type="region of interest" description="Disordered" evidence="3">
    <location>
        <begin position="24"/>
        <end position="50"/>
    </location>
</feature>
<dbReference type="Gene3D" id="1.10.238.10">
    <property type="entry name" value="EF-hand"/>
    <property type="match status" value="2"/>
</dbReference>
<keyword evidence="6" id="KW-1185">Reference proteome</keyword>
<evidence type="ECO:0000313" key="5">
    <source>
        <dbReference type="EMBL" id="KAK7241694.1"/>
    </source>
</evidence>
<dbReference type="InterPro" id="IPR050145">
    <property type="entry name" value="Centrin_CML-like"/>
</dbReference>
<evidence type="ECO:0000313" key="6">
    <source>
        <dbReference type="Proteomes" id="UP001363151"/>
    </source>
</evidence>
<protein>
    <recommendedName>
        <fullName evidence="4">EF-hand domain-containing protein</fullName>
    </recommendedName>
</protein>
<dbReference type="InterPro" id="IPR018247">
    <property type="entry name" value="EF_Hand_1_Ca_BS"/>
</dbReference>
<feature type="domain" description="EF-hand" evidence="4">
    <location>
        <begin position="188"/>
        <end position="223"/>
    </location>
</feature>
<feature type="domain" description="EF-hand" evidence="4">
    <location>
        <begin position="151"/>
        <end position="186"/>
    </location>
</feature>
<dbReference type="InterPro" id="IPR002048">
    <property type="entry name" value="EF_hand_dom"/>
</dbReference>
<dbReference type="Proteomes" id="UP001363151">
    <property type="component" value="Unassembled WGS sequence"/>
</dbReference>
<sequence length="227" mass="25246">MGEAEPGLAEDGEGRDIVEMMLVVAPPQHSTGTPRRSPAGRKRRSDAGRKVKGLGEIASIAKLRNMFMGNVTAMQSYGSMMNYDKDGEHIKLTPQQIKKAFEHMGHKLTAVEIADLFKRIDSDGNGEIEFDEFAQIMSEPARVCRRMQKDEWLESMRAAFASFDKDGSGSISVEELREVLVENLGQQVSDDELDRLVKLADANGDGEIDFDEFKALMHTEQIVTGHE</sequence>
<dbReference type="PANTHER" id="PTHR23050">
    <property type="entry name" value="CALCIUM BINDING PROTEIN"/>
    <property type="match status" value="1"/>
</dbReference>
<evidence type="ECO:0000256" key="3">
    <source>
        <dbReference type="SAM" id="MobiDB-lite"/>
    </source>
</evidence>
<dbReference type="PROSITE" id="PS00018">
    <property type="entry name" value="EF_HAND_1"/>
    <property type="match status" value="3"/>
</dbReference>
<keyword evidence="1" id="KW-0677">Repeat</keyword>
<accession>A0ABR1FZL6</accession>
<evidence type="ECO:0000256" key="1">
    <source>
        <dbReference type="ARBA" id="ARBA00022737"/>
    </source>
</evidence>
<dbReference type="PROSITE" id="PS50222">
    <property type="entry name" value="EF_HAND_2"/>
    <property type="match status" value="3"/>
</dbReference>
<keyword evidence="2" id="KW-0106">Calcium</keyword>
<name>A0ABR1FZL6_AURAN</name>
<dbReference type="SUPFAM" id="SSF47473">
    <property type="entry name" value="EF-hand"/>
    <property type="match status" value="1"/>
</dbReference>